<sequence length="211" mass="23130">MSLVTERSALVLALFLLLIVPDPAVAQARQVDVLVTVVKDNVVALPGGGSPVEEALGVNETILAAEAKGPTGFAQTSRRLLGFSSGLHRWTEVQLGSEEHVDRHQLLPRLIIVQTNRRVHGFQESRGHWFSEALGPNETVKELHGDGHILIAITTERALAISAFTGGFFTVRWSANEHLESIDHTRDAVLIRTSARHLSLRSQIGGWTEMR</sequence>
<accession>A0A7S8FFP5</accession>
<dbReference type="AlphaFoldDB" id="A0A7S8FFP5"/>
<dbReference type="EMBL" id="CP047423">
    <property type="protein sequence ID" value="QPD05179.1"/>
    <property type="molecule type" value="Genomic_DNA"/>
</dbReference>
<evidence type="ECO:0000313" key="2">
    <source>
        <dbReference type="EMBL" id="QPD05179.1"/>
    </source>
</evidence>
<name>A0A7S8FFP5_9BACT</name>
<evidence type="ECO:0000313" key="3">
    <source>
        <dbReference type="Proteomes" id="UP000593737"/>
    </source>
</evidence>
<dbReference type="KEGG" id="nkf:Nkreftii_002953"/>
<keyword evidence="1" id="KW-0732">Signal</keyword>
<gene>
    <name evidence="2" type="ORF">Nkreftii_002953</name>
</gene>
<dbReference type="Proteomes" id="UP000593737">
    <property type="component" value="Chromosome"/>
</dbReference>
<reference evidence="2 3" key="1">
    <citation type="journal article" date="2020" name="ISME J.">
        <title>Enrichment and physiological characterization of a novel comammox Nitrospira indicates ammonium inhibition of complete nitrification.</title>
        <authorList>
            <person name="Sakoula D."/>
            <person name="Koch H."/>
            <person name="Frank J."/>
            <person name="Jetten M.S.M."/>
            <person name="van Kessel M.A.H.J."/>
            <person name="Lucker S."/>
        </authorList>
    </citation>
    <scope>NUCLEOTIDE SEQUENCE [LARGE SCALE GENOMIC DNA]</scope>
    <source>
        <strain evidence="2">Comreactor17</strain>
    </source>
</reference>
<feature type="signal peptide" evidence="1">
    <location>
        <begin position="1"/>
        <end position="26"/>
    </location>
</feature>
<evidence type="ECO:0000256" key="1">
    <source>
        <dbReference type="SAM" id="SignalP"/>
    </source>
</evidence>
<feature type="chain" id="PRO_5032820253" evidence="1">
    <location>
        <begin position="27"/>
        <end position="211"/>
    </location>
</feature>
<proteinExistence type="predicted"/>
<organism evidence="2 3">
    <name type="scientific">Candidatus Nitrospira kreftii</name>
    <dbReference type="NCBI Taxonomy" id="2652173"/>
    <lineage>
        <taxon>Bacteria</taxon>
        <taxon>Pseudomonadati</taxon>
        <taxon>Nitrospirota</taxon>
        <taxon>Nitrospiria</taxon>
        <taxon>Nitrospirales</taxon>
        <taxon>Nitrospiraceae</taxon>
        <taxon>Nitrospira</taxon>
    </lineage>
</organism>
<protein>
    <submittedName>
        <fullName evidence="2">Uncharacterized protein</fullName>
    </submittedName>
</protein>